<evidence type="ECO:0000256" key="1">
    <source>
        <dbReference type="SAM" id="SignalP"/>
    </source>
</evidence>
<protein>
    <recommendedName>
        <fullName evidence="2">CHRD domain-containing protein</fullName>
    </recommendedName>
</protein>
<keyword evidence="1" id="KW-0732">Signal</keyword>
<accession>W4LNA9</accession>
<reference evidence="3 4" key="1">
    <citation type="journal article" date="2014" name="Nature">
        <title>An environmental bacterial taxon with a large and distinct metabolic repertoire.</title>
        <authorList>
            <person name="Wilson M.C."/>
            <person name="Mori T."/>
            <person name="Ruckert C."/>
            <person name="Uria A.R."/>
            <person name="Helf M.J."/>
            <person name="Takada K."/>
            <person name="Gernert C."/>
            <person name="Steffens U.A."/>
            <person name="Heycke N."/>
            <person name="Schmitt S."/>
            <person name="Rinke C."/>
            <person name="Helfrich E.J."/>
            <person name="Brachmann A.O."/>
            <person name="Gurgui C."/>
            <person name="Wakimoto T."/>
            <person name="Kracht M."/>
            <person name="Crusemann M."/>
            <person name="Hentschel U."/>
            <person name="Abe I."/>
            <person name="Matsunaga S."/>
            <person name="Kalinowski J."/>
            <person name="Takeyama H."/>
            <person name="Piel J."/>
        </authorList>
    </citation>
    <scope>NUCLEOTIDE SEQUENCE [LARGE SCALE GENOMIC DNA]</scope>
    <source>
        <strain evidence="4">TSY2</strain>
    </source>
</reference>
<dbReference type="SMART" id="SM00754">
    <property type="entry name" value="CHRD"/>
    <property type="match status" value="1"/>
</dbReference>
<feature type="signal peptide" evidence="1">
    <location>
        <begin position="1"/>
        <end position="25"/>
    </location>
</feature>
<dbReference type="EMBL" id="AZHX01001818">
    <property type="protein sequence ID" value="ETW99583.1"/>
    <property type="molecule type" value="Genomic_DNA"/>
</dbReference>
<name>W4LNA9_9BACT</name>
<dbReference type="InterPro" id="IPR010895">
    <property type="entry name" value="CHRD"/>
</dbReference>
<evidence type="ECO:0000259" key="2">
    <source>
        <dbReference type="SMART" id="SM00754"/>
    </source>
</evidence>
<gene>
    <name evidence="3" type="ORF">ETSY2_40625</name>
</gene>
<proteinExistence type="predicted"/>
<dbReference type="Proteomes" id="UP000019140">
    <property type="component" value="Unassembled WGS sequence"/>
</dbReference>
<keyword evidence="4" id="KW-1185">Reference proteome</keyword>
<feature type="chain" id="PRO_5004844585" description="CHRD domain-containing protein" evidence="1">
    <location>
        <begin position="26"/>
        <end position="175"/>
    </location>
</feature>
<evidence type="ECO:0000313" key="3">
    <source>
        <dbReference type="EMBL" id="ETW99583.1"/>
    </source>
</evidence>
<dbReference type="AlphaFoldDB" id="W4LNA9"/>
<feature type="domain" description="CHRD" evidence="2">
    <location>
        <begin position="29"/>
        <end position="172"/>
    </location>
</feature>
<dbReference type="Pfam" id="PF07452">
    <property type="entry name" value="CHRD"/>
    <property type="match status" value="1"/>
</dbReference>
<organism evidence="3 4">
    <name type="scientific">Candidatus Entotheonella gemina</name>
    <dbReference type="NCBI Taxonomy" id="1429439"/>
    <lineage>
        <taxon>Bacteria</taxon>
        <taxon>Pseudomonadati</taxon>
        <taxon>Nitrospinota/Tectimicrobiota group</taxon>
        <taxon>Candidatus Tectimicrobiota</taxon>
        <taxon>Candidatus Entotheonellia</taxon>
        <taxon>Candidatus Entotheonellales</taxon>
        <taxon>Candidatus Entotheonellaceae</taxon>
        <taxon>Candidatus Entotheonella</taxon>
    </lineage>
</organism>
<sequence>MSFRRLTSLLTIVIAALASAMLAQAQIVSYETAALSGLNSNPPVISPGSGHFQIHLEADAAQFELTYENLGTVNQVHIHLSNPGTNGGVVAFICTNMGNAPTPATPMCPASGTPVTGTLTAAEIVAVMDGDRVLISAMDFEGFKQAVVGGATYVNVHTDAHPPGEVRGQINERVR</sequence>
<evidence type="ECO:0000313" key="4">
    <source>
        <dbReference type="Proteomes" id="UP000019140"/>
    </source>
</evidence>
<dbReference type="HOGENOM" id="CLU_130842_0_0_7"/>
<comment type="caution">
    <text evidence="3">The sequence shown here is derived from an EMBL/GenBank/DDBJ whole genome shotgun (WGS) entry which is preliminary data.</text>
</comment>